<protein>
    <recommendedName>
        <fullName evidence="2">PQQ-dependent dehydrogenase, methanol/ethanol family</fullName>
    </recommendedName>
</protein>
<dbReference type="Gene3D" id="2.140.10.10">
    <property type="entry name" value="Quinoprotein alcohol dehydrogenase-like superfamily"/>
    <property type="match status" value="1"/>
</dbReference>
<feature type="non-terminal residue" evidence="1">
    <location>
        <position position="87"/>
    </location>
</feature>
<evidence type="ECO:0008006" key="2">
    <source>
        <dbReference type="Google" id="ProtNLM"/>
    </source>
</evidence>
<organism evidence="1">
    <name type="scientific">marine metagenome</name>
    <dbReference type="NCBI Taxonomy" id="408172"/>
    <lineage>
        <taxon>unclassified sequences</taxon>
        <taxon>metagenomes</taxon>
        <taxon>ecological metagenomes</taxon>
    </lineage>
</organism>
<proteinExistence type="predicted"/>
<dbReference type="AlphaFoldDB" id="A0A382DCJ0"/>
<dbReference type="EMBL" id="UINC01038761">
    <property type="protein sequence ID" value="SVB36226.1"/>
    <property type="molecule type" value="Genomic_DNA"/>
</dbReference>
<dbReference type="InterPro" id="IPR011047">
    <property type="entry name" value="Quinoprotein_ADH-like_sf"/>
</dbReference>
<sequence>MTRTRSILHSLISLTVIALVSITSAQQADDDTSAPGFNPVSSDRLLNAESEPQNWLMYSGNYKAQRYSALNQLDRRNVAELEIAWVH</sequence>
<accession>A0A382DCJ0</accession>
<evidence type="ECO:0000313" key="1">
    <source>
        <dbReference type="EMBL" id="SVB36226.1"/>
    </source>
</evidence>
<dbReference type="SUPFAM" id="SSF50998">
    <property type="entry name" value="Quinoprotein alcohol dehydrogenase-like"/>
    <property type="match status" value="1"/>
</dbReference>
<gene>
    <name evidence="1" type="ORF">METZ01_LOCUS189080</name>
</gene>
<reference evidence="1" key="1">
    <citation type="submission" date="2018-05" db="EMBL/GenBank/DDBJ databases">
        <authorList>
            <person name="Lanie J.A."/>
            <person name="Ng W.-L."/>
            <person name="Kazmierczak K.M."/>
            <person name="Andrzejewski T.M."/>
            <person name="Davidsen T.M."/>
            <person name="Wayne K.J."/>
            <person name="Tettelin H."/>
            <person name="Glass J.I."/>
            <person name="Rusch D."/>
            <person name="Podicherti R."/>
            <person name="Tsui H.-C.T."/>
            <person name="Winkler M.E."/>
        </authorList>
    </citation>
    <scope>NUCLEOTIDE SEQUENCE</scope>
</reference>
<name>A0A382DCJ0_9ZZZZ</name>